<evidence type="ECO:0000313" key="1">
    <source>
        <dbReference type="EMBL" id="QHM71084.1"/>
    </source>
</evidence>
<accession>A0A6P1PYJ4</accession>
<protein>
    <recommendedName>
        <fullName evidence="3">AsmA domain-containing protein</fullName>
    </recommendedName>
</protein>
<evidence type="ECO:0000313" key="2">
    <source>
        <dbReference type="Proteomes" id="UP000464053"/>
    </source>
</evidence>
<organism evidence="1 2">
    <name type="scientific">Mixta intestinalis</name>
    <dbReference type="NCBI Taxonomy" id="1615494"/>
    <lineage>
        <taxon>Bacteria</taxon>
        <taxon>Pseudomonadati</taxon>
        <taxon>Pseudomonadota</taxon>
        <taxon>Gammaproteobacteria</taxon>
        <taxon>Enterobacterales</taxon>
        <taxon>Erwiniaceae</taxon>
        <taxon>Mixta</taxon>
    </lineage>
</organism>
<name>A0A6P1PYJ4_9GAMM</name>
<dbReference type="KEGG" id="mint:C7M51_01366"/>
<gene>
    <name evidence="1" type="ORF">C7M51_01366</name>
</gene>
<dbReference type="Pfam" id="PF11739">
    <property type="entry name" value="YdbH-like"/>
    <property type="match status" value="1"/>
</dbReference>
<dbReference type="AlphaFoldDB" id="A0A6P1PYJ4"/>
<evidence type="ECO:0008006" key="3">
    <source>
        <dbReference type="Google" id="ProtNLM"/>
    </source>
</evidence>
<keyword evidence="2" id="KW-1185">Reference proteome</keyword>
<sequence>MAMRRRVFFALASLLALVLLVLTLLLSVTYWLPRLAGVWLPEGTRIALDTAPRWRQGTIHFPAVRYLAGDCTLASADDLTLGYRQARWQAGARRLALDSACLSQLPASDSGDASAPRTLAQWQALLPSADVVVQQLIVNPYQSWAGALRLTLDRAAQRIDYQGDNVQFRADLQGQHLTLRQLTAQAPMLSQPVSLHGSLTLAPFADGVPERGQLTGDFTLTQVPHPLRLALDWQQNQGKLTLHQTDEQTTPLVELPWQVTPQQIAITAGRWRWPWASQPLAGGVALTLSHWQQGLEATEIVGRMNMLTQGRGGKGNVVLTLGPGHLSYRQRVAAASYRRKQTGRAAILCGLTGHAKWFAARSSAAYRTRRAIADARAAALHAGS</sequence>
<reference evidence="1 2" key="1">
    <citation type="submission" date="2018-03" db="EMBL/GenBank/DDBJ databases">
        <title>Pantoea intestinalis SRCM103226 isolated form the mealworm.</title>
        <authorList>
            <person name="Jeong D.-Y."/>
            <person name="Kim J.W."/>
        </authorList>
    </citation>
    <scope>NUCLEOTIDE SEQUENCE [LARGE SCALE GENOMIC DNA]</scope>
    <source>
        <strain evidence="1 2">SRCM103226</strain>
    </source>
</reference>
<dbReference type="EMBL" id="CP028271">
    <property type="protein sequence ID" value="QHM71084.1"/>
    <property type="molecule type" value="Genomic_DNA"/>
</dbReference>
<proteinExistence type="predicted"/>
<dbReference type="Proteomes" id="UP000464053">
    <property type="component" value="Chromosome"/>
</dbReference>
<dbReference type="InterPro" id="IPR021730">
    <property type="entry name" value="YdbH"/>
</dbReference>